<reference evidence="1" key="1">
    <citation type="submission" date="2020-05" db="EMBL/GenBank/DDBJ databases">
        <title>Large-scale comparative analyses of tick genomes elucidate their genetic diversity and vector capacities.</title>
        <authorList>
            <person name="Jia N."/>
            <person name="Wang J."/>
            <person name="Shi W."/>
            <person name="Du L."/>
            <person name="Sun Y."/>
            <person name="Zhan W."/>
            <person name="Jiang J."/>
            <person name="Wang Q."/>
            <person name="Zhang B."/>
            <person name="Ji P."/>
            <person name="Sakyi L.B."/>
            <person name="Cui X."/>
            <person name="Yuan T."/>
            <person name="Jiang B."/>
            <person name="Yang W."/>
            <person name="Lam T.T.-Y."/>
            <person name="Chang Q."/>
            <person name="Ding S."/>
            <person name="Wang X."/>
            <person name="Zhu J."/>
            <person name="Ruan X."/>
            <person name="Zhao L."/>
            <person name="Wei J."/>
            <person name="Que T."/>
            <person name="Du C."/>
            <person name="Cheng J."/>
            <person name="Dai P."/>
            <person name="Han X."/>
            <person name="Huang E."/>
            <person name="Gao Y."/>
            <person name="Liu J."/>
            <person name="Shao H."/>
            <person name="Ye R."/>
            <person name="Li L."/>
            <person name="Wei W."/>
            <person name="Wang X."/>
            <person name="Wang C."/>
            <person name="Yang T."/>
            <person name="Huo Q."/>
            <person name="Li W."/>
            <person name="Guo W."/>
            <person name="Chen H."/>
            <person name="Zhou L."/>
            <person name="Ni X."/>
            <person name="Tian J."/>
            <person name="Zhou Y."/>
            <person name="Sheng Y."/>
            <person name="Liu T."/>
            <person name="Pan Y."/>
            <person name="Xia L."/>
            <person name="Li J."/>
            <person name="Zhao F."/>
            <person name="Cao W."/>
        </authorList>
    </citation>
    <scope>NUCLEOTIDE SEQUENCE</scope>
    <source>
        <strain evidence="1">Dsil-2018</strain>
    </source>
</reference>
<keyword evidence="2" id="KW-1185">Reference proteome</keyword>
<sequence>MAIVWNWLPARITMLQPEVVYSTNTHGSSLTSLFAHTDTREPTVLAVLTTRGDRFGAYCSAQWSERKQRAYFGTGETFLFTFVPEPRRFAWVGADSAQDVPHSSTLFLSANQYVIQIGGGNGVGLYIDGSLENGRTEHCDTFDNSPLAATNDFVVQIIEVVAFA</sequence>
<dbReference type="EMBL" id="CM023476">
    <property type="protein sequence ID" value="KAH7942298.1"/>
    <property type="molecule type" value="Genomic_DNA"/>
</dbReference>
<comment type="caution">
    <text evidence="1">The sequence shown here is derived from an EMBL/GenBank/DDBJ whole genome shotgun (WGS) entry which is preliminary data.</text>
</comment>
<evidence type="ECO:0000313" key="1">
    <source>
        <dbReference type="EMBL" id="KAH7942298.1"/>
    </source>
</evidence>
<organism evidence="1 2">
    <name type="scientific">Dermacentor silvarum</name>
    <name type="common">Tick</name>
    <dbReference type="NCBI Taxonomy" id="543639"/>
    <lineage>
        <taxon>Eukaryota</taxon>
        <taxon>Metazoa</taxon>
        <taxon>Ecdysozoa</taxon>
        <taxon>Arthropoda</taxon>
        <taxon>Chelicerata</taxon>
        <taxon>Arachnida</taxon>
        <taxon>Acari</taxon>
        <taxon>Parasitiformes</taxon>
        <taxon>Ixodida</taxon>
        <taxon>Ixodoidea</taxon>
        <taxon>Ixodidae</taxon>
        <taxon>Rhipicephalinae</taxon>
        <taxon>Dermacentor</taxon>
    </lineage>
</organism>
<accession>A0ACB8CHN7</accession>
<name>A0ACB8CHN7_DERSI</name>
<gene>
    <name evidence="1" type="ORF">HPB49_022679</name>
</gene>
<dbReference type="Proteomes" id="UP000821865">
    <property type="component" value="Chromosome 7"/>
</dbReference>
<evidence type="ECO:0000313" key="2">
    <source>
        <dbReference type="Proteomes" id="UP000821865"/>
    </source>
</evidence>
<proteinExistence type="predicted"/>
<protein>
    <submittedName>
        <fullName evidence="1">Uncharacterized protein</fullName>
    </submittedName>
</protein>